<gene>
    <name evidence="1" type="ORF">A2125_00895</name>
</gene>
<proteinExistence type="predicted"/>
<dbReference type="AlphaFoldDB" id="A0A1F7WUS3"/>
<dbReference type="Pfam" id="PF04860">
    <property type="entry name" value="Phage_portal"/>
    <property type="match status" value="1"/>
</dbReference>
<dbReference type="EMBL" id="MGFM01000001">
    <property type="protein sequence ID" value="OGM06189.1"/>
    <property type="molecule type" value="Genomic_DNA"/>
</dbReference>
<evidence type="ECO:0008006" key="3">
    <source>
        <dbReference type="Google" id="ProtNLM"/>
    </source>
</evidence>
<reference evidence="1 2" key="1">
    <citation type="journal article" date="2016" name="Nat. Commun.">
        <title>Thousands of microbial genomes shed light on interconnected biogeochemical processes in an aquifer system.</title>
        <authorList>
            <person name="Anantharaman K."/>
            <person name="Brown C.T."/>
            <person name="Hug L.A."/>
            <person name="Sharon I."/>
            <person name="Castelle C.J."/>
            <person name="Probst A.J."/>
            <person name="Thomas B.C."/>
            <person name="Singh A."/>
            <person name="Wilkins M.J."/>
            <person name="Karaoz U."/>
            <person name="Brodie E.L."/>
            <person name="Williams K.H."/>
            <person name="Hubbard S.S."/>
            <person name="Banfield J.F."/>
        </authorList>
    </citation>
    <scope>NUCLEOTIDE SEQUENCE [LARGE SCALE GENOMIC DNA]</scope>
</reference>
<comment type="caution">
    <text evidence="1">The sequence shown here is derived from an EMBL/GenBank/DDBJ whole genome shotgun (WGS) entry which is preliminary data.</text>
</comment>
<accession>A0A1F7WUS3</accession>
<name>A0A1F7WUS3_9BACT</name>
<dbReference type="InterPro" id="IPR006944">
    <property type="entry name" value="Phage/GTA_portal"/>
</dbReference>
<evidence type="ECO:0000313" key="1">
    <source>
        <dbReference type="EMBL" id="OGM06189.1"/>
    </source>
</evidence>
<protein>
    <recommendedName>
        <fullName evidence="3">Phage portal protein</fullName>
    </recommendedName>
</protein>
<dbReference type="Proteomes" id="UP000178812">
    <property type="component" value="Unassembled WGS sequence"/>
</dbReference>
<evidence type="ECO:0000313" key="2">
    <source>
        <dbReference type="Proteomes" id="UP000178812"/>
    </source>
</evidence>
<sequence length="435" mass="49580">MKINLEIAGRQFIFGKNSKADTQHLQYGFYQNIGGARNSGGRFDFATLYNLYNRVVDIKQSIKKIQNAMAREGYEFVNRDNLLKQPDAGQVAIAQSFIDSPLSPFTKWNNIWTRDRHVAGNFFGHIEKNTTGQPLKFRPIDPRTMYVVADKYGNIIKYEQRIMGSESVSFQPEEIVHSVMDTSTINPLLGVSPIESIATEGLTELESQKSNLMFYENHSVPAHLLIVDGELTSEQYKELKAEIDNKFKGAENRFKSGMIPFVKDIKTIAPSQKDMQYLETRWFTTKKVVVAFGVDSFILGYTEGVQRGNADTIYKMFYENTVRPQETEFEEMINKDLFPKLGIDRILFKVKKSSYDNQQEVANITRADVLSGIMTVNEARKERGLEPSENELADELLFNGILLDDLANEMGAVAQEAIKKVEERNRKIMQLLNGE</sequence>
<organism evidence="1 2">
    <name type="scientific">Candidatus Woesebacteria bacterium GWB1_43_5</name>
    <dbReference type="NCBI Taxonomy" id="1802474"/>
    <lineage>
        <taxon>Bacteria</taxon>
        <taxon>Candidatus Woeseibacteriota</taxon>
    </lineage>
</organism>